<name>A0A371PIW6_9BACL</name>
<dbReference type="InterPro" id="IPR008928">
    <property type="entry name" value="6-hairpin_glycosidase_sf"/>
</dbReference>
<feature type="signal peptide" evidence="1">
    <location>
        <begin position="1"/>
        <end position="19"/>
    </location>
</feature>
<keyword evidence="3" id="KW-1185">Reference proteome</keyword>
<sequence length="372" mass="42668">MKKRMVWFMMFVTFPLLLASCRIEGGETIPQAENPGIQHSGQWKSEEQALHHFIVKQLSSEYGVYTNLKETNQSELTATGHEVLSESAGLLMRYYARTGQKAAFDRTWEQAKETFDLDSSFSYRYSPVQQRLYPLNAAVDDLRLIRALYEANTSFGTDEYQKEAKSYGDRFYSYNVQNDRLYDFYDDAYRVNNDFVTLCYLDLRTLQLLAVPQEQKQRLMSGMTDLIHNGYLSDTFPFYETRYEYSKGRYTSENINTVESLLTILHLAETGQHNGASIEFIKERVAEGKLYGQYTREGKPTNEVRSTAIYAITAIIGAEVGDRSLYDASIDRMNEFKVQDASDQLYGAFGDTATGQAYSFDNLMALLAYTYA</sequence>
<comment type="caution">
    <text evidence="2">The sequence shown here is derived from an EMBL/GenBank/DDBJ whole genome shotgun (WGS) entry which is preliminary data.</text>
</comment>
<evidence type="ECO:0000256" key="1">
    <source>
        <dbReference type="SAM" id="SignalP"/>
    </source>
</evidence>
<evidence type="ECO:0008006" key="4">
    <source>
        <dbReference type="Google" id="ProtNLM"/>
    </source>
</evidence>
<dbReference type="GO" id="GO:0005975">
    <property type="term" value="P:carbohydrate metabolic process"/>
    <property type="evidence" value="ECO:0007669"/>
    <property type="project" value="InterPro"/>
</dbReference>
<keyword evidence="1" id="KW-0732">Signal</keyword>
<feature type="chain" id="PRO_5038946729" description="Glycosyl hydrolase" evidence="1">
    <location>
        <begin position="20"/>
        <end position="372"/>
    </location>
</feature>
<proteinExistence type="predicted"/>
<dbReference type="Proteomes" id="UP000261905">
    <property type="component" value="Unassembled WGS sequence"/>
</dbReference>
<evidence type="ECO:0000313" key="2">
    <source>
        <dbReference type="EMBL" id="REK76166.1"/>
    </source>
</evidence>
<accession>A0A371PIW6</accession>
<dbReference type="Gene3D" id="1.50.10.10">
    <property type="match status" value="1"/>
</dbReference>
<dbReference type="InterPro" id="IPR012341">
    <property type="entry name" value="6hp_glycosidase-like_sf"/>
</dbReference>
<dbReference type="OrthoDB" id="1779554at2"/>
<protein>
    <recommendedName>
        <fullName evidence="4">Glycosyl hydrolase</fullName>
    </recommendedName>
</protein>
<dbReference type="AlphaFoldDB" id="A0A371PIW6"/>
<dbReference type="RefSeq" id="WP_116042917.1">
    <property type="nucleotide sequence ID" value="NZ_QUBQ01000001.1"/>
</dbReference>
<gene>
    <name evidence="2" type="ORF">DX130_03635</name>
</gene>
<organism evidence="2 3">
    <name type="scientific">Paenibacillus paeoniae</name>
    <dbReference type="NCBI Taxonomy" id="2292705"/>
    <lineage>
        <taxon>Bacteria</taxon>
        <taxon>Bacillati</taxon>
        <taxon>Bacillota</taxon>
        <taxon>Bacilli</taxon>
        <taxon>Bacillales</taxon>
        <taxon>Paenibacillaceae</taxon>
        <taxon>Paenibacillus</taxon>
    </lineage>
</organism>
<dbReference type="EMBL" id="QUBQ01000001">
    <property type="protein sequence ID" value="REK76166.1"/>
    <property type="molecule type" value="Genomic_DNA"/>
</dbReference>
<dbReference type="PROSITE" id="PS51257">
    <property type="entry name" value="PROKAR_LIPOPROTEIN"/>
    <property type="match status" value="1"/>
</dbReference>
<dbReference type="SUPFAM" id="SSF48208">
    <property type="entry name" value="Six-hairpin glycosidases"/>
    <property type="match status" value="1"/>
</dbReference>
<evidence type="ECO:0000313" key="3">
    <source>
        <dbReference type="Proteomes" id="UP000261905"/>
    </source>
</evidence>
<reference evidence="2 3" key="1">
    <citation type="submission" date="2018-08" db="EMBL/GenBank/DDBJ databases">
        <title>Paenibacillus sp. M4BSY-1, whole genome shotgun sequence.</title>
        <authorList>
            <person name="Tuo L."/>
        </authorList>
    </citation>
    <scope>NUCLEOTIDE SEQUENCE [LARGE SCALE GENOMIC DNA]</scope>
    <source>
        <strain evidence="2 3">M4BSY-1</strain>
    </source>
</reference>